<proteinExistence type="predicted"/>
<reference evidence="3 4" key="1">
    <citation type="submission" date="2016-04" db="EMBL/GenBank/DDBJ databases">
        <title>Draft genome of an Enterococcus thailandicus strain isolated from bovine feces.</title>
        <authorList>
            <person name="Beukers A.G."/>
            <person name="Zaheer R."/>
            <person name="Goji N."/>
            <person name="Cook S.R."/>
            <person name="Amoako K."/>
            <person name="Chaves A.V."/>
            <person name="Ward M.P."/>
            <person name="Mcallister T.A."/>
        </authorList>
    </citation>
    <scope>NUCLEOTIDE SEQUENCE [LARGE SCALE GENOMIC DNA]</scope>
    <source>
        <strain evidence="3 4">F0711D 46</strain>
    </source>
</reference>
<name>A0A179ERJ5_ENTTH</name>
<dbReference type="AlphaFoldDB" id="A0A179ERJ5"/>
<evidence type="ECO:0000313" key="3">
    <source>
        <dbReference type="EMBL" id="OAQ55858.1"/>
    </source>
</evidence>
<feature type="transmembrane region" description="Helical" evidence="1">
    <location>
        <begin position="7"/>
        <end position="28"/>
    </location>
</feature>
<comment type="caution">
    <text evidence="3">The sequence shown here is derived from an EMBL/GenBank/DDBJ whole genome shotgun (WGS) entry which is preliminary data.</text>
</comment>
<accession>A0A179ERJ5</accession>
<reference evidence="2 5" key="2">
    <citation type="submission" date="2019-07" db="EMBL/GenBank/DDBJ databases">
        <title>Whole genome shotgun sequence of Enterococcus thailandicus NBRC 101867.</title>
        <authorList>
            <person name="Hosoyama A."/>
            <person name="Uohara A."/>
            <person name="Ohji S."/>
            <person name="Ichikawa N."/>
        </authorList>
    </citation>
    <scope>NUCLEOTIDE SEQUENCE [LARGE SCALE GENOMIC DNA]</scope>
    <source>
        <strain evidence="2 5">NBRC 101867</strain>
    </source>
</reference>
<keyword evidence="1" id="KW-1133">Transmembrane helix</keyword>
<evidence type="ECO:0000313" key="5">
    <source>
        <dbReference type="Proteomes" id="UP000321361"/>
    </source>
</evidence>
<dbReference type="Proteomes" id="UP000321361">
    <property type="component" value="Unassembled WGS sequence"/>
</dbReference>
<organism evidence="3 4">
    <name type="scientific">Enterococcus thailandicus</name>
    <dbReference type="NCBI Taxonomy" id="417368"/>
    <lineage>
        <taxon>Bacteria</taxon>
        <taxon>Bacillati</taxon>
        <taxon>Bacillota</taxon>
        <taxon>Bacilli</taxon>
        <taxon>Lactobacillales</taxon>
        <taxon>Enterococcaceae</taxon>
        <taxon>Enterococcus</taxon>
    </lineage>
</organism>
<feature type="transmembrane region" description="Helical" evidence="1">
    <location>
        <begin position="34"/>
        <end position="56"/>
    </location>
</feature>
<evidence type="ECO:0000313" key="4">
    <source>
        <dbReference type="Proteomes" id="UP000078516"/>
    </source>
</evidence>
<dbReference type="EMBL" id="BJUG01000015">
    <property type="protein sequence ID" value="GEK38063.1"/>
    <property type="molecule type" value="Genomic_DNA"/>
</dbReference>
<evidence type="ECO:0000256" key="1">
    <source>
        <dbReference type="SAM" id="Phobius"/>
    </source>
</evidence>
<protein>
    <submittedName>
        <fullName evidence="3">Uncharacterized protein</fullName>
    </submittedName>
</protein>
<dbReference type="Proteomes" id="UP000078516">
    <property type="component" value="Unassembled WGS sequence"/>
</dbReference>
<sequence>MGQKNILGKVFLLILFLIIASSIISLFVGLLSGFLWFAIKLLIPLAIAIWLVRLITGTSGNNRRYY</sequence>
<dbReference type="KEGG" id="eth:CK496_00100"/>
<keyword evidence="4" id="KW-1185">Reference proteome</keyword>
<keyword evidence="1" id="KW-0472">Membrane</keyword>
<gene>
    <name evidence="3" type="ORF">A6E74_07275</name>
    <name evidence="2" type="ORF">ETH01_23500</name>
</gene>
<keyword evidence="1" id="KW-0812">Transmembrane</keyword>
<dbReference type="EMBL" id="LWMN01000012">
    <property type="protein sequence ID" value="OAQ55858.1"/>
    <property type="molecule type" value="Genomic_DNA"/>
</dbReference>
<evidence type="ECO:0000313" key="2">
    <source>
        <dbReference type="EMBL" id="GEK38063.1"/>
    </source>
</evidence>